<gene>
    <name evidence="1" type="ORF">ENF72_02815</name>
</gene>
<evidence type="ECO:0000313" key="1">
    <source>
        <dbReference type="EMBL" id="HDD31541.1"/>
    </source>
</evidence>
<proteinExistence type="predicted"/>
<name>A0A7C0Y1X5_THELI</name>
<dbReference type="EMBL" id="DQYG01000121">
    <property type="protein sequence ID" value="HDD31541.1"/>
    <property type="molecule type" value="Genomic_DNA"/>
</dbReference>
<comment type="caution">
    <text evidence="1">The sequence shown here is derived from an EMBL/GenBank/DDBJ whole genome shotgun (WGS) entry which is preliminary data.</text>
</comment>
<sequence length="161" mass="19127">MSRLVFVLADKQSLAKGDCYSPFADYELKNSIYGCDWVAELENQREIFEALQDANRHYGNRVFCPLSSMLNGEEKFLGIVGFRHLSDKLKSQKEKRIERVREELERENPDLWRVAQVAYMESEFYFVYAPEAILINEIDMLDFPYPLEEFLYVTQVYRYSF</sequence>
<organism evidence="1">
    <name type="scientific">Thermococcus litoralis</name>
    <dbReference type="NCBI Taxonomy" id="2265"/>
    <lineage>
        <taxon>Archaea</taxon>
        <taxon>Methanobacteriati</taxon>
        <taxon>Methanobacteriota</taxon>
        <taxon>Thermococci</taxon>
        <taxon>Thermococcales</taxon>
        <taxon>Thermococcaceae</taxon>
        <taxon>Thermococcus</taxon>
    </lineage>
</organism>
<reference evidence="1" key="1">
    <citation type="journal article" date="2020" name="mSystems">
        <title>Genome- and Community-Level Interaction Insights into Carbon Utilization and Element Cycling Functions of Hydrothermarchaeota in Hydrothermal Sediment.</title>
        <authorList>
            <person name="Zhou Z."/>
            <person name="Liu Y."/>
            <person name="Xu W."/>
            <person name="Pan J."/>
            <person name="Luo Z.H."/>
            <person name="Li M."/>
        </authorList>
    </citation>
    <scope>NUCLEOTIDE SEQUENCE [LARGE SCALE GENOMIC DNA]</scope>
    <source>
        <strain evidence="1">HyVt-151</strain>
    </source>
</reference>
<accession>A0A7C0Y1X5</accession>
<protein>
    <submittedName>
        <fullName evidence="1">Uncharacterized protein</fullName>
    </submittedName>
</protein>
<dbReference type="Proteomes" id="UP000886210">
    <property type="component" value="Unassembled WGS sequence"/>
</dbReference>
<dbReference type="AlphaFoldDB" id="A0A7C0Y1X5"/>